<dbReference type="AlphaFoldDB" id="A0A699YWF6"/>
<protein>
    <submittedName>
        <fullName evidence="1">Uncharacterized protein</fullName>
    </submittedName>
</protein>
<gene>
    <name evidence="1" type="ORF">HaLaN_09876</name>
</gene>
<evidence type="ECO:0000313" key="1">
    <source>
        <dbReference type="EMBL" id="GFH13911.1"/>
    </source>
</evidence>
<accession>A0A699YWF6</accession>
<organism evidence="1 2">
    <name type="scientific">Haematococcus lacustris</name>
    <name type="common">Green alga</name>
    <name type="synonym">Haematococcus pluvialis</name>
    <dbReference type="NCBI Taxonomy" id="44745"/>
    <lineage>
        <taxon>Eukaryota</taxon>
        <taxon>Viridiplantae</taxon>
        <taxon>Chlorophyta</taxon>
        <taxon>core chlorophytes</taxon>
        <taxon>Chlorophyceae</taxon>
        <taxon>CS clade</taxon>
        <taxon>Chlamydomonadales</taxon>
        <taxon>Haematococcaceae</taxon>
        <taxon>Haematococcus</taxon>
    </lineage>
</organism>
<comment type="caution">
    <text evidence="1">The sequence shown here is derived from an EMBL/GenBank/DDBJ whole genome shotgun (WGS) entry which is preliminary data.</text>
</comment>
<reference evidence="1 2" key="1">
    <citation type="submission" date="2020-02" db="EMBL/GenBank/DDBJ databases">
        <title>Draft genome sequence of Haematococcus lacustris strain NIES-144.</title>
        <authorList>
            <person name="Morimoto D."/>
            <person name="Nakagawa S."/>
            <person name="Yoshida T."/>
            <person name="Sawayama S."/>
        </authorList>
    </citation>
    <scope>NUCLEOTIDE SEQUENCE [LARGE SCALE GENOMIC DNA]</scope>
    <source>
        <strain evidence="1 2">NIES-144</strain>
    </source>
</reference>
<sequence length="160" mass="16031">MMMVSCSMPDPATAREFVLGMQSGVRVVAALATLLGLGCSDSVMARSDCWASSRGGVRKRGVEAADCQALSLATLNLLSVAGVARKTVPPLLSLAGVTCRPGDGTGIGVTGIGGGGQNVTAQLTVSVRMATVESAVAAVAGMARMAGGFVSVAQSDRRMV</sequence>
<name>A0A699YWF6_HAELA</name>
<evidence type="ECO:0000313" key="2">
    <source>
        <dbReference type="Proteomes" id="UP000485058"/>
    </source>
</evidence>
<proteinExistence type="predicted"/>
<feature type="non-terminal residue" evidence="1">
    <location>
        <position position="160"/>
    </location>
</feature>
<dbReference type="EMBL" id="BLLF01000667">
    <property type="protein sequence ID" value="GFH13911.1"/>
    <property type="molecule type" value="Genomic_DNA"/>
</dbReference>
<dbReference type="Proteomes" id="UP000485058">
    <property type="component" value="Unassembled WGS sequence"/>
</dbReference>
<feature type="non-terminal residue" evidence="1">
    <location>
        <position position="1"/>
    </location>
</feature>
<keyword evidence="2" id="KW-1185">Reference proteome</keyword>